<dbReference type="Proteomes" id="UP000541558">
    <property type="component" value="Unassembled WGS sequence"/>
</dbReference>
<reference evidence="1 2" key="1">
    <citation type="journal article" date="2020" name="ISME J.">
        <title>Uncovering the hidden diversity of litter-decomposition mechanisms in mushroom-forming fungi.</title>
        <authorList>
            <person name="Floudas D."/>
            <person name="Bentzer J."/>
            <person name="Ahren D."/>
            <person name="Johansson T."/>
            <person name="Persson P."/>
            <person name="Tunlid A."/>
        </authorList>
    </citation>
    <scope>NUCLEOTIDE SEQUENCE [LARGE SCALE GENOMIC DNA]</scope>
    <source>
        <strain evidence="1 2">CBS 175.51</strain>
    </source>
</reference>
<dbReference type="OrthoDB" id="3066878at2759"/>
<comment type="caution">
    <text evidence="1">The sequence shown here is derived from an EMBL/GenBank/DDBJ whole genome shotgun (WGS) entry which is preliminary data.</text>
</comment>
<evidence type="ECO:0000313" key="2">
    <source>
        <dbReference type="Proteomes" id="UP000541558"/>
    </source>
</evidence>
<gene>
    <name evidence="1" type="ORF">D9611_009031</name>
</gene>
<accession>A0A8H5CDJ6</accession>
<protein>
    <submittedName>
        <fullName evidence="1">Uncharacterized protein</fullName>
    </submittedName>
</protein>
<sequence length="465" mass="50848">MALLHCAFLQPESASPLTLKAALVDPLIENVEGLCGWICFLLLIPDKARQLTGRKLAGILDTYGNSAAALIHQVLSLDDRVYDAYISSPRCIDIILRLWFRIDDNTGEPLLDITSHSILHALHAVFSKEDGLEIFLNRIIEKRLVPRLAWTILRRARLASEDPSATDSPAHAIEYLRILSGIFSRLMVSSSEDLHRGFGDVNYLREFCSAINTLSITVQKGHATMLPRLGLCVHVLFCMAAGARTHIVGNWESLFEGGIIPLLTHLMPWAPKSTELASNFADLSTMSLLSGLSHPRVISRFLGMYPDVALRSYTARLHARTRIGKLSIAVNANKHGTITLLVADAITGFECEPGEGAVLMLGGKLDTTGQLDCSQGEMASPIGIIRSVPLEVLWSSRAVIASPPEFLKPRHASVFQRYRSGLAGPNSKVVAVVFCFGKHSFLELTVLLEPVGGVYQGVYSIARHG</sequence>
<keyword evidence="2" id="KW-1185">Reference proteome</keyword>
<name>A0A8H5CDJ6_9AGAR</name>
<evidence type="ECO:0000313" key="1">
    <source>
        <dbReference type="EMBL" id="KAF5339784.1"/>
    </source>
</evidence>
<dbReference type="EMBL" id="JAACJK010000006">
    <property type="protein sequence ID" value="KAF5339784.1"/>
    <property type="molecule type" value="Genomic_DNA"/>
</dbReference>
<organism evidence="1 2">
    <name type="scientific">Ephemerocybe angulata</name>
    <dbReference type="NCBI Taxonomy" id="980116"/>
    <lineage>
        <taxon>Eukaryota</taxon>
        <taxon>Fungi</taxon>
        <taxon>Dikarya</taxon>
        <taxon>Basidiomycota</taxon>
        <taxon>Agaricomycotina</taxon>
        <taxon>Agaricomycetes</taxon>
        <taxon>Agaricomycetidae</taxon>
        <taxon>Agaricales</taxon>
        <taxon>Agaricineae</taxon>
        <taxon>Psathyrellaceae</taxon>
        <taxon>Ephemerocybe</taxon>
    </lineage>
</organism>
<proteinExistence type="predicted"/>
<dbReference type="AlphaFoldDB" id="A0A8H5CDJ6"/>